<dbReference type="Proteomes" id="UP000021369">
    <property type="component" value="Unassembled WGS sequence"/>
</dbReference>
<dbReference type="Gene3D" id="3.40.50.1820">
    <property type="entry name" value="alpha/beta hydrolase"/>
    <property type="match status" value="1"/>
</dbReference>
<gene>
    <name evidence="1" type="ORF">RASY3_00160</name>
</gene>
<dbReference type="RefSeq" id="WP_024857155.1">
    <property type="nucleotide sequence ID" value="NZ_JEOB01000001.1"/>
</dbReference>
<comment type="caution">
    <text evidence="1">The sequence shown here is derived from an EMBL/GenBank/DDBJ whole genome shotgun (WGS) entry which is preliminary data.</text>
</comment>
<accession>A0A011W0M9</accession>
<dbReference type="AlphaFoldDB" id="A0A011W0M9"/>
<dbReference type="SUPFAM" id="SSF53474">
    <property type="entry name" value="alpha/beta-Hydrolases"/>
    <property type="match status" value="1"/>
</dbReference>
<evidence type="ECO:0008006" key="3">
    <source>
        <dbReference type="Google" id="ProtNLM"/>
    </source>
</evidence>
<name>A0A011W0M9_RUMAL</name>
<organism evidence="1 2">
    <name type="scientific">Ruminococcus albus SY3</name>
    <dbReference type="NCBI Taxonomy" id="1341156"/>
    <lineage>
        <taxon>Bacteria</taxon>
        <taxon>Bacillati</taxon>
        <taxon>Bacillota</taxon>
        <taxon>Clostridia</taxon>
        <taxon>Eubacteriales</taxon>
        <taxon>Oscillospiraceae</taxon>
        <taxon>Ruminococcus</taxon>
    </lineage>
</organism>
<proteinExistence type="predicted"/>
<evidence type="ECO:0000313" key="1">
    <source>
        <dbReference type="EMBL" id="EXM40358.1"/>
    </source>
</evidence>
<dbReference type="OrthoDB" id="1643507at2"/>
<dbReference type="InterPro" id="IPR029058">
    <property type="entry name" value="AB_hydrolase_fold"/>
</dbReference>
<keyword evidence="2" id="KW-1185">Reference proteome</keyword>
<reference evidence="1 2" key="1">
    <citation type="submission" date="2013-06" db="EMBL/GenBank/DDBJ databases">
        <title>Rumen cellulosomics: divergent fiber-degrading strategies revealed by comparative genome-wide analysis of six Ruminococcal strains.</title>
        <authorList>
            <person name="Dassa B."/>
            <person name="Borovok I."/>
            <person name="Lamed R."/>
            <person name="Flint H."/>
            <person name="Yeoman C.J."/>
            <person name="White B."/>
            <person name="Bayer E.A."/>
        </authorList>
    </citation>
    <scope>NUCLEOTIDE SEQUENCE [LARGE SCALE GENOMIC DNA]</scope>
    <source>
        <strain evidence="1 2">SY3</strain>
    </source>
</reference>
<protein>
    <recommendedName>
        <fullName evidence="3">Alpha/beta hydrolase</fullName>
    </recommendedName>
</protein>
<dbReference type="EMBL" id="JEOB01000001">
    <property type="protein sequence ID" value="EXM40358.1"/>
    <property type="molecule type" value="Genomic_DNA"/>
</dbReference>
<dbReference type="PATRIC" id="fig|1341156.4.peg.568"/>
<sequence length="265" mass="30438">MRFNTYGNRSNPIIIMLTSSFCSADSLSYLYEELTNDYYIIVPEYNGHYEGSSDFTTSQQEAKEIVGFLKENGIGHLCLIYGQAMGAEIGMVLIAQCLKQHITIESAFFDGGTFLKQPKLYKAIMNFKHKSMMNKMKNQSVDEVVNWKSVDQFTKDDTATMRPVIESMVKTAPVITDGSIKNETEARYTFNFPYLPDEMQENIFFVYASDEKNFKSCFKHLIEAYPSANFKTLRGEGHLTYSVRKTDDYLRVIRAICNRNNDDED</sequence>
<evidence type="ECO:0000313" key="2">
    <source>
        <dbReference type="Proteomes" id="UP000021369"/>
    </source>
</evidence>